<proteinExistence type="predicted"/>
<dbReference type="EMBL" id="LAZR01008998">
    <property type="protein sequence ID" value="KKM75314.1"/>
    <property type="molecule type" value="Genomic_DNA"/>
</dbReference>
<dbReference type="AlphaFoldDB" id="A0A0F9JZV9"/>
<organism evidence="1">
    <name type="scientific">marine sediment metagenome</name>
    <dbReference type="NCBI Taxonomy" id="412755"/>
    <lineage>
        <taxon>unclassified sequences</taxon>
        <taxon>metagenomes</taxon>
        <taxon>ecological metagenomes</taxon>
    </lineage>
</organism>
<comment type="caution">
    <text evidence="1">The sequence shown here is derived from an EMBL/GenBank/DDBJ whole genome shotgun (WGS) entry which is preliminary data.</text>
</comment>
<gene>
    <name evidence="1" type="ORF">LCGC14_1391540</name>
</gene>
<sequence length="41" mass="4075">SGIRLNANGGSYEISAVNMTTQAINGIAGSAGNNITVHEAT</sequence>
<name>A0A0F9JZV9_9ZZZZ</name>
<evidence type="ECO:0000313" key="1">
    <source>
        <dbReference type="EMBL" id="KKM75314.1"/>
    </source>
</evidence>
<accession>A0A0F9JZV9</accession>
<feature type="non-terminal residue" evidence="1">
    <location>
        <position position="1"/>
    </location>
</feature>
<protein>
    <submittedName>
        <fullName evidence="1">Uncharacterized protein</fullName>
    </submittedName>
</protein>
<reference evidence="1" key="1">
    <citation type="journal article" date="2015" name="Nature">
        <title>Complex archaea that bridge the gap between prokaryotes and eukaryotes.</title>
        <authorList>
            <person name="Spang A."/>
            <person name="Saw J.H."/>
            <person name="Jorgensen S.L."/>
            <person name="Zaremba-Niedzwiedzka K."/>
            <person name="Martijn J."/>
            <person name="Lind A.E."/>
            <person name="van Eijk R."/>
            <person name="Schleper C."/>
            <person name="Guy L."/>
            <person name="Ettema T.J."/>
        </authorList>
    </citation>
    <scope>NUCLEOTIDE SEQUENCE</scope>
</reference>